<gene>
    <name evidence="6" type="ORF">ACFOUO_16085</name>
</gene>
<dbReference type="InterPro" id="IPR050486">
    <property type="entry name" value="Mannose-1P_guanyltransferase"/>
</dbReference>
<protein>
    <submittedName>
        <fullName evidence="6">Sugar phosphate nucleotidyltransferase</fullName>
    </submittedName>
</protein>
<keyword evidence="7" id="KW-1185">Reference proteome</keyword>
<dbReference type="InterPro" id="IPR005844">
    <property type="entry name" value="A-D-PHexomutase_a/b/a-I"/>
</dbReference>
<proteinExistence type="inferred from homology"/>
<dbReference type="PANTHER" id="PTHR22572">
    <property type="entry name" value="SUGAR-1-PHOSPHATE GUANYL TRANSFERASE"/>
    <property type="match status" value="1"/>
</dbReference>
<dbReference type="Pfam" id="PF02878">
    <property type="entry name" value="PGM_PMM_I"/>
    <property type="match status" value="1"/>
</dbReference>
<dbReference type="Proteomes" id="UP001595843">
    <property type="component" value="Unassembled WGS sequence"/>
</dbReference>
<dbReference type="InterPro" id="IPR011004">
    <property type="entry name" value="Trimer_LpxA-like_sf"/>
</dbReference>
<dbReference type="InterPro" id="IPR005835">
    <property type="entry name" value="NTP_transferase_dom"/>
</dbReference>
<evidence type="ECO:0000259" key="5">
    <source>
        <dbReference type="Pfam" id="PF25087"/>
    </source>
</evidence>
<dbReference type="Gene3D" id="3.90.550.10">
    <property type="entry name" value="Spore Coat Polysaccharide Biosynthesis Protein SpsA, Chain A"/>
    <property type="match status" value="1"/>
</dbReference>
<dbReference type="InterPro" id="IPR036900">
    <property type="entry name" value="A-D-PHexomutase_C_sf"/>
</dbReference>
<dbReference type="Gene3D" id="2.160.10.10">
    <property type="entry name" value="Hexapeptide repeat proteins"/>
    <property type="match status" value="1"/>
</dbReference>
<dbReference type="EMBL" id="JBHSAP010000018">
    <property type="protein sequence ID" value="MFC4078318.1"/>
    <property type="molecule type" value="Genomic_DNA"/>
</dbReference>
<evidence type="ECO:0000256" key="1">
    <source>
        <dbReference type="ARBA" id="ARBA00007274"/>
    </source>
</evidence>
<evidence type="ECO:0000313" key="7">
    <source>
        <dbReference type="Proteomes" id="UP001595843"/>
    </source>
</evidence>
<comment type="caution">
    <text evidence="6">The sequence shown here is derived from an EMBL/GenBank/DDBJ whole genome shotgun (WGS) entry which is preliminary data.</text>
</comment>
<dbReference type="Pfam" id="PF25087">
    <property type="entry name" value="GMPPB_C"/>
    <property type="match status" value="1"/>
</dbReference>
<sequence length="804" mass="88539">MKAVIMAGGKGTRLRPLTSRLPKPMVPLLDKPCMEYIIELLKRHGIEEIAVTVQYLPQAIQNHFGDGSDYGVKIQYFEETLPLGTAGSVKNAEDFLDDTFIVISGDALTDFDLDKAVAFHRERRAIGTLVTTRVEVPLEYGVVMTDESGRILRFLEKPNWSEVFSDTVNTGIYVLEPEILSFFHSGESFDFSKDLFPLIMAKNLPLYGYIAEGYWSDIGSLRQYRKTQMDMLEGRVKVSIPGTEVEPHIWVGEGVEVEDTSSIQAPVFIGAGTKVSLQAKVGPYAVLGRYNRIASGARVDRSILWNRTSLGAASSLSGSTLTHDVRVAEGARIGEDTVVGDRSLIGETAVVEAGVKVYPGKTVGPGCILKHSLVWGASVSRGIFGSDGVSGITNLDLTPERAGGIVSAYASVLPPQSVVVVSSDDAVYSQILKYAILSSLLASGIHVRDLGTAPAPVVRHACRREKQQGGIHLRRSNESAGSRTVLQFFDREGLPIDKGTERKIEHAWMQEEYARPTEKSCGIVERWGGAVEAYQREVMSRINVLAVREREFRLVFHSENTPFFPVIQPLLEQLGCQVVTVLGQCPALDRFVLDNRADLGIQMDGSGQSLSLFTEKGYRVSHSELTVLQTLLAILKQERVAIPVTAPSAAEMVARNAGVEPVRTKDGVRAVLEVDRTSSLQVYFDGFYTLACLLEYVAVEKITLQEALKRLPPIHLSRKKAGCPIEAKGRVMRKLMQEMKGRDLELLDGIRVLTEAGWVLILPDAEKAHFEVVAQGKTSREAEAQVRDFQEKIERYQSPYASQS</sequence>
<dbReference type="Pfam" id="PF00483">
    <property type="entry name" value="NTP_transferase"/>
    <property type="match status" value="1"/>
</dbReference>
<evidence type="ECO:0000259" key="3">
    <source>
        <dbReference type="Pfam" id="PF00483"/>
    </source>
</evidence>
<evidence type="ECO:0000259" key="4">
    <source>
        <dbReference type="Pfam" id="PF02878"/>
    </source>
</evidence>
<accession>A0ABV8JID9</accession>
<evidence type="ECO:0000256" key="2">
    <source>
        <dbReference type="ARBA" id="ARBA00010231"/>
    </source>
</evidence>
<feature type="domain" description="Mannose-1-phosphate guanyltransferase C-terminal" evidence="5">
    <location>
        <begin position="264"/>
        <end position="363"/>
    </location>
</feature>
<dbReference type="SUPFAM" id="SSF55957">
    <property type="entry name" value="Phosphoglucomutase, C-terminal domain"/>
    <property type="match status" value="1"/>
</dbReference>
<dbReference type="Gene3D" id="3.30.310.50">
    <property type="entry name" value="Alpha-D-phosphohexomutase, C-terminal domain"/>
    <property type="match status" value="1"/>
</dbReference>
<dbReference type="Gene3D" id="3.40.120.10">
    <property type="entry name" value="Alpha-D-Glucose-1,6-Bisphosphate, subunit A, domain 3"/>
    <property type="match status" value="3"/>
</dbReference>
<comment type="similarity">
    <text evidence="1">Belongs to the transferase hexapeptide repeat family.</text>
</comment>
<name>A0ABV8JID9_9BACL</name>
<feature type="domain" description="Nucleotidyl transferase" evidence="3">
    <location>
        <begin position="2"/>
        <end position="232"/>
    </location>
</feature>
<dbReference type="InterPro" id="IPR016055">
    <property type="entry name" value="A-D-PHexomutase_a/b/a-I/II/III"/>
</dbReference>
<comment type="similarity">
    <text evidence="2">Belongs to the phosphohexose mutase family.</text>
</comment>
<dbReference type="RefSeq" id="WP_380706129.1">
    <property type="nucleotide sequence ID" value="NZ_JBHSAP010000018.1"/>
</dbReference>
<dbReference type="InterPro" id="IPR029044">
    <property type="entry name" value="Nucleotide-diphossugar_trans"/>
</dbReference>
<evidence type="ECO:0000313" key="6">
    <source>
        <dbReference type="EMBL" id="MFC4078318.1"/>
    </source>
</evidence>
<feature type="domain" description="Alpha-D-phosphohexomutase alpha/beta/alpha" evidence="4">
    <location>
        <begin position="383"/>
        <end position="512"/>
    </location>
</feature>
<dbReference type="CDD" id="cd04181">
    <property type="entry name" value="NTP_transferase"/>
    <property type="match status" value="1"/>
</dbReference>
<dbReference type="SUPFAM" id="SSF53738">
    <property type="entry name" value="Phosphoglucomutase, first 3 domains"/>
    <property type="match status" value="1"/>
</dbReference>
<dbReference type="SUPFAM" id="SSF51161">
    <property type="entry name" value="Trimeric LpxA-like enzymes"/>
    <property type="match status" value="1"/>
</dbReference>
<dbReference type="InterPro" id="IPR056729">
    <property type="entry name" value="GMPPB_C"/>
</dbReference>
<organism evidence="6 7">
    <name type="scientific">Salinithrix halophila</name>
    <dbReference type="NCBI Taxonomy" id="1485204"/>
    <lineage>
        <taxon>Bacteria</taxon>
        <taxon>Bacillati</taxon>
        <taxon>Bacillota</taxon>
        <taxon>Bacilli</taxon>
        <taxon>Bacillales</taxon>
        <taxon>Thermoactinomycetaceae</taxon>
        <taxon>Salinithrix</taxon>
    </lineage>
</organism>
<dbReference type="SUPFAM" id="SSF53448">
    <property type="entry name" value="Nucleotide-diphospho-sugar transferases"/>
    <property type="match status" value="1"/>
</dbReference>
<reference evidence="7" key="1">
    <citation type="journal article" date="2019" name="Int. J. Syst. Evol. Microbiol.">
        <title>The Global Catalogue of Microorganisms (GCM) 10K type strain sequencing project: providing services to taxonomists for standard genome sequencing and annotation.</title>
        <authorList>
            <consortium name="The Broad Institute Genomics Platform"/>
            <consortium name="The Broad Institute Genome Sequencing Center for Infectious Disease"/>
            <person name="Wu L."/>
            <person name="Ma J."/>
        </authorList>
    </citation>
    <scope>NUCLEOTIDE SEQUENCE [LARGE SCALE GENOMIC DNA]</scope>
    <source>
        <strain evidence="7">IBRC-M 10813</strain>
    </source>
</reference>